<dbReference type="GO" id="GO:0003700">
    <property type="term" value="F:DNA-binding transcription factor activity"/>
    <property type="evidence" value="ECO:0007669"/>
    <property type="project" value="TreeGrafter"/>
</dbReference>
<dbReference type="NCBIfam" id="TIGR00738">
    <property type="entry name" value="rrf2_super"/>
    <property type="match status" value="1"/>
</dbReference>
<dbReference type="SUPFAM" id="SSF46785">
    <property type="entry name" value="Winged helix' DNA-binding domain"/>
    <property type="match status" value="1"/>
</dbReference>
<evidence type="ECO:0000313" key="2">
    <source>
        <dbReference type="EMBL" id="VDC30117.1"/>
    </source>
</evidence>
<reference evidence="2 3" key="1">
    <citation type="submission" date="2018-11" db="EMBL/GenBank/DDBJ databases">
        <authorList>
            <person name="Criscuolo A."/>
        </authorList>
    </citation>
    <scope>NUCLEOTIDE SEQUENCE [LARGE SCALE GENOMIC DNA]</scope>
    <source>
        <strain evidence="2">ACIP111625</strain>
    </source>
</reference>
<dbReference type="Proteomes" id="UP000277498">
    <property type="component" value="Unassembled WGS sequence"/>
</dbReference>
<dbReference type="GO" id="GO:0003677">
    <property type="term" value="F:DNA binding"/>
    <property type="evidence" value="ECO:0007669"/>
    <property type="project" value="UniProtKB-KW"/>
</dbReference>
<keyword evidence="1" id="KW-0238">DNA-binding</keyword>
<dbReference type="InterPro" id="IPR036390">
    <property type="entry name" value="WH_DNA-bd_sf"/>
</dbReference>
<dbReference type="Pfam" id="PF02082">
    <property type="entry name" value="Rrf2"/>
    <property type="match status" value="1"/>
</dbReference>
<dbReference type="PANTHER" id="PTHR33221:SF4">
    <property type="entry name" value="HTH-TYPE TRANSCRIPTIONAL REPRESSOR NSRR"/>
    <property type="match status" value="1"/>
</dbReference>
<accession>A0A3P5XN33</accession>
<dbReference type="InterPro" id="IPR036388">
    <property type="entry name" value="WH-like_DNA-bd_sf"/>
</dbReference>
<organism evidence="2 3">
    <name type="scientific">Pseudogemmobacter humi</name>
    <dbReference type="NCBI Taxonomy" id="2483812"/>
    <lineage>
        <taxon>Bacteria</taxon>
        <taxon>Pseudomonadati</taxon>
        <taxon>Pseudomonadota</taxon>
        <taxon>Alphaproteobacteria</taxon>
        <taxon>Rhodobacterales</taxon>
        <taxon>Paracoccaceae</taxon>
        <taxon>Pseudogemmobacter</taxon>
    </lineage>
</organism>
<dbReference type="PANTHER" id="PTHR33221">
    <property type="entry name" value="WINGED HELIX-TURN-HELIX TRANSCRIPTIONAL REGULATOR, RRF2 FAMILY"/>
    <property type="match status" value="1"/>
</dbReference>
<dbReference type="RefSeq" id="WP_124087183.1">
    <property type="nucleotide sequence ID" value="NZ_UXAW01000075.1"/>
</dbReference>
<dbReference type="OrthoDB" id="9795923at2"/>
<keyword evidence="3" id="KW-1185">Reference proteome</keyword>
<proteinExistence type="predicted"/>
<dbReference type="GO" id="GO:0005829">
    <property type="term" value="C:cytosol"/>
    <property type="evidence" value="ECO:0007669"/>
    <property type="project" value="TreeGrafter"/>
</dbReference>
<evidence type="ECO:0000256" key="1">
    <source>
        <dbReference type="ARBA" id="ARBA00023125"/>
    </source>
</evidence>
<name>A0A3P5XN33_9RHOB</name>
<protein>
    <submittedName>
        <fullName evidence="2">HTH-type transcriptional repressor NsrR</fullName>
    </submittedName>
</protein>
<sequence length="144" mass="15873">MHLTMRTSLAMKTLMFCAVNQGRIVRRHEIAEACNASENHLAQVIYLLAQQKFLHTIRGRAGGLMLARDATQINVGEVFRRFEKVLPFSECIGQTDGKCALMGSCRLSCVLAEALAAFYARLDRTTLADLVDGNTSLGQQLKVA</sequence>
<gene>
    <name evidence="2" type="primary">nsrR_1</name>
    <name evidence="2" type="ORF">XINFAN_02434</name>
</gene>
<dbReference type="EMBL" id="UXAW01000075">
    <property type="protein sequence ID" value="VDC30117.1"/>
    <property type="molecule type" value="Genomic_DNA"/>
</dbReference>
<dbReference type="AlphaFoldDB" id="A0A3P5XN33"/>
<evidence type="ECO:0000313" key="3">
    <source>
        <dbReference type="Proteomes" id="UP000277498"/>
    </source>
</evidence>
<dbReference type="PROSITE" id="PS51197">
    <property type="entry name" value="HTH_RRF2_2"/>
    <property type="match status" value="1"/>
</dbReference>
<dbReference type="InterPro" id="IPR000944">
    <property type="entry name" value="Tscrpt_reg_Rrf2"/>
</dbReference>
<dbReference type="Gene3D" id="1.10.10.10">
    <property type="entry name" value="Winged helix-like DNA-binding domain superfamily/Winged helix DNA-binding domain"/>
    <property type="match status" value="1"/>
</dbReference>